<dbReference type="KEGG" id="cim:CIMG_04487"/>
<evidence type="ECO:0000313" key="6">
    <source>
        <dbReference type="Proteomes" id="UP000001261"/>
    </source>
</evidence>
<evidence type="ECO:0000256" key="3">
    <source>
        <dbReference type="SAM" id="MobiDB-lite"/>
    </source>
</evidence>
<keyword evidence="6" id="KW-1185">Reference proteome</keyword>
<dbReference type="OMA" id="VPNKSIM"/>
<feature type="domain" description="GIT Spa2 homology (SHD)" evidence="4">
    <location>
        <begin position="194"/>
        <end position="224"/>
    </location>
</feature>
<dbReference type="STRING" id="246410.J3KDL0"/>
<dbReference type="InParanoid" id="J3KDL0"/>
<evidence type="ECO:0000259" key="4">
    <source>
        <dbReference type="SMART" id="SM00555"/>
    </source>
</evidence>
<gene>
    <name evidence="5" type="ORF">CIMG_04487</name>
</gene>
<dbReference type="InterPro" id="IPR013724">
    <property type="entry name" value="GIT_SHD"/>
</dbReference>
<dbReference type="VEuPathDB" id="FungiDB:CIMG_04487"/>
<reference evidence="6" key="1">
    <citation type="journal article" date="2009" name="Genome Res.">
        <title>Comparative genomic analyses of the human fungal pathogens Coccidioides and their relatives.</title>
        <authorList>
            <person name="Sharpton T.J."/>
            <person name="Stajich J.E."/>
            <person name="Rounsley S.D."/>
            <person name="Gardner M.J."/>
            <person name="Wortman J.R."/>
            <person name="Jordar V.S."/>
            <person name="Maiti R."/>
            <person name="Kodira C.D."/>
            <person name="Neafsey D.E."/>
            <person name="Zeng Q."/>
            <person name="Hung C.-Y."/>
            <person name="McMahan C."/>
            <person name="Muszewska A."/>
            <person name="Grynberg M."/>
            <person name="Mandel M.A."/>
            <person name="Kellner E.M."/>
            <person name="Barker B.M."/>
            <person name="Galgiani J.N."/>
            <person name="Orbach M.J."/>
            <person name="Kirkland T.N."/>
            <person name="Cole G.T."/>
            <person name="Henn M.R."/>
            <person name="Birren B.W."/>
            <person name="Taylor J.W."/>
        </authorList>
    </citation>
    <scope>NUCLEOTIDE SEQUENCE [LARGE SCALE GENOMIC DNA]</scope>
    <source>
        <strain evidence="6">RS</strain>
    </source>
</reference>
<dbReference type="PANTHER" id="PTHR21601:SF0">
    <property type="entry name" value="PROTEIN SPA2-RELATED"/>
    <property type="match status" value="1"/>
</dbReference>
<keyword evidence="2" id="KW-0175">Coiled coil</keyword>
<protein>
    <submittedName>
        <fullName evidence="5">Cell polarity protein</fullName>
    </submittedName>
</protein>
<dbReference type="Pfam" id="PF12205">
    <property type="entry name" value="GIT1_C"/>
    <property type="match status" value="1"/>
</dbReference>
<feature type="coiled-coil region" evidence="2">
    <location>
        <begin position="555"/>
        <end position="582"/>
    </location>
</feature>
<dbReference type="InterPro" id="IPR039892">
    <property type="entry name" value="Spa2/Sph1"/>
</dbReference>
<dbReference type="Proteomes" id="UP000001261">
    <property type="component" value="Unassembled WGS sequence"/>
</dbReference>
<dbReference type="InterPro" id="IPR056439">
    <property type="entry name" value="VBS_C3G9"/>
</dbReference>
<dbReference type="GeneID" id="4565154"/>
<dbReference type="SMART" id="SM00555">
    <property type="entry name" value="GIT"/>
    <property type="match status" value="2"/>
</dbReference>
<dbReference type="Gene3D" id="1.20.120.330">
    <property type="entry name" value="Nucleotidyltransferases domain 2"/>
    <property type="match status" value="1"/>
</dbReference>
<feature type="compositionally biased region" description="Polar residues" evidence="3">
    <location>
        <begin position="1"/>
        <end position="36"/>
    </location>
</feature>
<dbReference type="GO" id="GO:1902716">
    <property type="term" value="C:cell cortex of growing cell tip"/>
    <property type="evidence" value="ECO:0007669"/>
    <property type="project" value="TreeGrafter"/>
</dbReference>
<feature type="compositionally biased region" description="Pro residues" evidence="3">
    <location>
        <begin position="260"/>
        <end position="279"/>
    </location>
</feature>
<dbReference type="OrthoDB" id="5588096at2759"/>
<dbReference type="Pfam" id="PF08518">
    <property type="entry name" value="GIT_SHD"/>
    <property type="match status" value="2"/>
</dbReference>
<feature type="region of interest" description="Disordered" evidence="3">
    <location>
        <begin position="225"/>
        <end position="312"/>
    </location>
</feature>
<feature type="region of interest" description="Disordered" evidence="3">
    <location>
        <begin position="1"/>
        <end position="100"/>
    </location>
</feature>
<dbReference type="GO" id="GO:0005826">
    <property type="term" value="C:actomyosin contractile ring"/>
    <property type="evidence" value="ECO:0007669"/>
    <property type="project" value="TreeGrafter"/>
</dbReference>
<evidence type="ECO:0000256" key="2">
    <source>
        <dbReference type="SAM" id="Coils"/>
    </source>
</evidence>
<evidence type="ECO:0000313" key="5">
    <source>
        <dbReference type="EMBL" id="EAS33463.3"/>
    </source>
</evidence>
<feature type="domain" description="GIT Spa2 homology (SHD)" evidence="4">
    <location>
        <begin position="135"/>
        <end position="165"/>
    </location>
</feature>
<dbReference type="PANTHER" id="PTHR21601">
    <property type="entry name" value="SPA2 PROTEIN"/>
    <property type="match status" value="1"/>
</dbReference>
<proteinExistence type="predicted"/>
<dbReference type="GO" id="GO:0005078">
    <property type="term" value="F:MAP-kinase scaffold activity"/>
    <property type="evidence" value="ECO:0007669"/>
    <property type="project" value="TreeGrafter"/>
</dbReference>
<feature type="coiled-coil region" evidence="2">
    <location>
        <begin position="369"/>
        <end position="528"/>
    </location>
</feature>
<dbReference type="RefSeq" id="XP_001245046.2">
    <property type="nucleotide sequence ID" value="XM_001245045.2"/>
</dbReference>
<dbReference type="AlphaFoldDB" id="J3KDL0"/>
<dbReference type="EMBL" id="GG704914">
    <property type="protein sequence ID" value="EAS33463.3"/>
    <property type="molecule type" value="Genomic_DNA"/>
</dbReference>
<accession>J3KDL0</accession>
<reference evidence="6" key="2">
    <citation type="journal article" date="2010" name="Genome Res.">
        <title>Population genomic sequencing of Coccidioides fungi reveals recent hybridization and transposon control.</title>
        <authorList>
            <person name="Neafsey D.E."/>
            <person name="Barker B.M."/>
            <person name="Sharpton T.J."/>
            <person name="Stajich J.E."/>
            <person name="Park D.J."/>
            <person name="Whiston E."/>
            <person name="Hung C.-Y."/>
            <person name="McMahan C."/>
            <person name="White J."/>
            <person name="Sykes S."/>
            <person name="Heiman D."/>
            <person name="Young S."/>
            <person name="Zeng Q."/>
            <person name="Abouelleil A."/>
            <person name="Aftuck L."/>
            <person name="Bessette D."/>
            <person name="Brown A."/>
            <person name="FitzGerald M."/>
            <person name="Lui A."/>
            <person name="Macdonald J.P."/>
            <person name="Priest M."/>
            <person name="Orbach M.J."/>
            <person name="Galgiani J.N."/>
            <person name="Kirkland T.N."/>
            <person name="Cole G.T."/>
            <person name="Birren B.W."/>
            <person name="Henn M.R."/>
            <person name="Taylor J.W."/>
            <person name="Rounsley S.D."/>
        </authorList>
    </citation>
    <scope>GENOME REANNOTATION</scope>
    <source>
        <strain evidence="6">RS</strain>
    </source>
</reference>
<sequence length="955" mass="105081">MSTISMDGSEWSGINQYQSSGKSEPSLSPNLTNHGNLPTPPASGGFMYNALGSNPPDTNGLAPPLRSNGAPQNPSPPSSIVSAPRSRASDGTLSDPNSRRHRRMEEILSQHYALLKRFLQGSKEYDMNEIKAARARDKLKRLSPIQFLDMSTDVYDELQRRLAAAAANRPGAPRVDLPPHLLPRPEVHAKRNQARERLALLHTQRFRELAMDVLCDYERRYPHLVGHDMSRHGSPAPSLRGRYGPGPEPNGPGRPRSAPRGPPPGPGGRGYPPGPPGGRFPPRQGSLSAGAGLGINGETIPENAPYQKSFQSNTIVPNKSTLVEDDESAAFDDDDDNRRSDAFALDRVLDSRRGTAATLGLSELDTKRLQDAEAQVSALQSKVEELESLLKGKEEEIDGLRKSEGDSLNVLESEKKQWQDLENELTNKLSDAQNLNESLRNELENARREQETMEREMQEHLEQMRLEQEQQQKTRQEADAAAAAAAAVAAATAAAVAESDGGEWKAKFEQLDKEHQALKSEFQQQQEITDQVRQQALSSLEEMRALASDANWEREENLTREVHRLEDEVKQWKNRYAKMKTKQRHLRSSSLGLPGHIQDATVFTKGHELTQPDGLVKDVHITKFQMAIDELLRIARSNEPPLVLEQMKAVVVAVRLMIRDIEVANEKGDDYGQPRIRAKSRVSATANNLITASKNFANSNGISPVSLLDAAASHLTAAVVDLIRNVKVRPTPEDELGEEDELDNLAPMQSPGYFSTAPSQARFSGNESVYSAISSPSLRSRSQTYSRIASAKLTRASGQSFGGSGTKSGFGVQRGSDRELGELRVYLEDQTEGLIQSIQALVASIRAEDDISVVRTHITSISNVVKNVVSCTEDAIAQPNANRSLRERAGPVIGLLSSCCDKLIEAGDQGSSPEQIREVTAKLPPIAFQIARETKELVQRVDQLEMESQDDDDFR</sequence>
<evidence type="ECO:0000256" key="1">
    <source>
        <dbReference type="ARBA" id="ARBA00022737"/>
    </source>
</evidence>
<keyword evidence="1" id="KW-0677">Repeat</keyword>
<dbReference type="Pfam" id="PF23742">
    <property type="entry name" value="VBS_C3G9"/>
    <property type="match status" value="1"/>
</dbReference>
<organism evidence="5 6">
    <name type="scientific">Coccidioides immitis (strain RS)</name>
    <name type="common">Valley fever fungus</name>
    <dbReference type="NCBI Taxonomy" id="246410"/>
    <lineage>
        <taxon>Eukaryota</taxon>
        <taxon>Fungi</taxon>
        <taxon>Dikarya</taxon>
        <taxon>Ascomycota</taxon>
        <taxon>Pezizomycotina</taxon>
        <taxon>Eurotiomycetes</taxon>
        <taxon>Eurotiomycetidae</taxon>
        <taxon>Onygenales</taxon>
        <taxon>Onygenaceae</taxon>
        <taxon>Coccidioides</taxon>
    </lineage>
</organism>
<name>J3KDL0_COCIM</name>
<dbReference type="InterPro" id="IPR022018">
    <property type="entry name" value="GIT1_C"/>
</dbReference>